<feature type="region of interest" description="Disordered" evidence="1">
    <location>
        <begin position="15"/>
        <end position="48"/>
    </location>
</feature>
<evidence type="ECO:0000256" key="1">
    <source>
        <dbReference type="SAM" id="MobiDB-lite"/>
    </source>
</evidence>
<organism evidence="3">
    <name type="scientific">Spongospora subterranea</name>
    <dbReference type="NCBI Taxonomy" id="70186"/>
    <lineage>
        <taxon>Eukaryota</taxon>
        <taxon>Sar</taxon>
        <taxon>Rhizaria</taxon>
        <taxon>Endomyxa</taxon>
        <taxon>Phytomyxea</taxon>
        <taxon>Plasmodiophorida</taxon>
        <taxon>Plasmodiophoridae</taxon>
        <taxon>Spongospora</taxon>
    </lineage>
</organism>
<feature type="region of interest" description="Disordered" evidence="1">
    <location>
        <begin position="448"/>
        <end position="468"/>
    </location>
</feature>
<sequence length="544" mass="59328">MSRRGIRYLLHRRKRNMAASPVDAEPVPNKNSSGRTANGAVERPPDSSQALTIAGSQEVVELRDEPDSNFLFSVRRPKHALAGLSSGLKNVGKGLVSGVAAMVMMPVHGAKEEGFKGFSKGLACGVATGVACAVAGAATGVFQVGRGIINTPGAIKNGLGDQTWNPETREWYFYSLPEEAAKYFNDAAASHVSSPRTVVDTTFYDELGVSPDASQIEIRKAYRLKAIQLHPDKNPNDKDASTKFQQLGAAYQVLSDEQLRASYDQHGKDGVDERSLLDSAQLYELVFGSQRFESYVGELKLIHLQQSMSSININASEEEQKDALEIAMSRAQVESKKRQIKREVQCAVKLAEKLEAYIADFTEDHIGFKMGIEEEAKELSASAFGGTLIGVVGYVYQEQALNFLGFRHGVSAGIGINNVKKSAHVLATKYRLMSSAFKAYQASKEAAKQEQSGSHSADADPQPNSAIPSQEGIDAILETMWNITVYDVEGTLRNVCQKLFQDTSVSIEHRHQRAQGLLIIASTFLKMSQSTTAGLQELKTKMQQ</sequence>
<dbReference type="PANTHER" id="PTHR44094:SF8">
    <property type="entry name" value="DNAJ HEAT SHOCK N-TERMINAL DOMAIN-CONTAINING PROTEIN-RELATED"/>
    <property type="match status" value="1"/>
</dbReference>
<protein>
    <recommendedName>
        <fullName evidence="2">J domain-containing protein</fullName>
    </recommendedName>
</protein>
<dbReference type="InterPro" id="IPR018253">
    <property type="entry name" value="DnaJ_domain_CS"/>
</dbReference>
<dbReference type="PANTHER" id="PTHR44094">
    <property type="entry name" value="DNAJ HEAT SHOCK N-TERMINAL DOMAIN-CONTAINING PROTEIN"/>
    <property type="match status" value="1"/>
</dbReference>
<evidence type="ECO:0000313" key="3">
    <source>
        <dbReference type="EMBL" id="CRZ01070.1"/>
    </source>
</evidence>
<accession>A0A0H5QGI6</accession>
<dbReference type="EMBL" id="HACM01000628">
    <property type="protein sequence ID" value="CRZ01070.1"/>
    <property type="molecule type" value="Transcribed_RNA"/>
</dbReference>
<dbReference type="Gene3D" id="1.10.287.110">
    <property type="entry name" value="DnaJ domain"/>
    <property type="match status" value="1"/>
</dbReference>
<dbReference type="Pfam" id="PF00226">
    <property type="entry name" value="DnaJ"/>
    <property type="match status" value="1"/>
</dbReference>
<dbReference type="PRINTS" id="PR00625">
    <property type="entry name" value="JDOMAIN"/>
</dbReference>
<name>A0A0H5QGI6_9EUKA</name>
<proteinExistence type="predicted"/>
<dbReference type="CDD" id="cd06257">
    <property type="entry name" value="DnaJ"/>
    <property type="match status" value="1"/>
</dbReference>
<dbReference type="InterPro" id="IPR036869">
    <property type="entry name" value="J_dom_sf"/>
</dbReference>
<dbReference type="PROSITE" id="PS50076">
    <property type="entry name" value="DNAJ_2"/>
    <property type="match status" value="1"/>
</dbReference>
<evidence type="ECO:0000259" key="2">
    <source>
        <dbReference type="PROSITE" id="PS50076"/>
    </source>
</evidence>
<dbReference type="SMART" id="SM00271">
    <property type="entry name" value="DnaJ"/>
    <property type="match status" value="1"/>
</dbReference>
<dbReference type="Pfam" id="PF14308">
    <property type="entry name" value="DnaJ-X"/>
    <property type="match status" value="1"/>
</dbReference>
<dbReference type="SUPFAM" id="SSF46565">
    <property type="entry name" value="Chaperone J-domain"/>
    <property type="match status" value="1"/>
</dbReference>
<dbReference type="InterPro" id="IPR001623">
    <property type="entry name" value="DnaJ_domain"/>
</dbReference>
<dbReference type="InterPro" id="IPR052423">
    <property type="entry name" value="EMIR"/>
</dbReference>
<feature type="domain" description="J" evidence="2">
    <location>
        <begin position="202"/>
        <end position="267"/>
    </location>
</feature>
<dbReference type="InterPro" id="IPR026894">
    <property type="entry name" value="DnaJ_X"/>
</dbReference>
<dbReference type="PROSITE" id="PS00636">
    <property type="entry name" value="DNAJ_1"/>
    <property type="match status" value="1"/>
</dbReference>
<dbReference type="AlphaFoldDB" id="A0A0H5QGI6"/>
<reference evidence="3" key="1">
    <citation type="submission" date="2015-04" db="EMBL/GenBank/DDBJ databases">
        <title>The genome sequence of the plant pathogenic Rhizarian Plasmodiophora brassicae reveals insights in its biotrophic life cycle and the origin of chitin synthesis.</title>
        <authorList>
            <person name="Schwelm A."/>
            <person name="Fogelqvist J."/>
            <person name="Knaust A."/>
            <person name="Julke S."/>
            <person name="Lilja T."/>
            <person name="Dhandapani V."/>
            <person name="Bonilla-Rosso G."/>
            <person name="Karlsson M."/>
            <person name="Shevchenko A."/>
            <person name="Choi S.R."/>
            <person name="Kim H.G."/>
            <person name="Park J.Y."/>
            <person name="Lim Y.P."/>
            <person name="Ludwig-Muller J."/>
            <person name="Dixelius C."/>
        </authorList>
    </citation>
    <scope>NUCLEOTIDE SEQUENCE</scope>
    <source>
        <tissue evidence="3">Potato root galls</tissue>
    </source>
</reference>